<dbReference type="CDD" id="cd01949">
    <property type="entry name" value="GGDEF"/>
    <property type="match status" value="1"/>
</dbReference>
<dbReference type="GO" id="GO:0052621">
    <property type="term" value="F:diguanylate cyclase activity"/>
    <property type="evidence" value="ECO:0007669"/>
    <property type="project" value="UniProtKB-EC"/>
</dbReference>
<dbReference type="RefSeq" id="WP_135482781.1">
    <property type="nucleotide sequence ID" value="NZ_SRMF01000002.1"/>
</dbReference>
<evidence type="ECO:0000256" key="4">
    <source>
        <dbReference type="SAM" id="Phobius"/>
    </source>
</evidence>
<feature type="transmembrane region" description="Helical" evidence="4">
    <location>
        <begin position="21"/>
        <end position="38"/>
    </location>
</feature>
<evidence type="ECO:0000256" key="2">
    <source>
        <dbReference type="ARBA" id="ARBA00012528"/>
    </source>
</evidence>
<sequence>MSKAVNRHWVSRWHSLTTRQAVLTFVIALIISIIAGLIELLDDVRVLRADIQQQTGRLLQLAGATAAEAAFQLNEELGEQVVSGIYNGGDVSRVVLRDDFGRVMASRETIGEADSGALLRHLFGDITDYHVPLTYDMGGGRAAEAVGELDMQLSLRVIGDAFLERSALIFSLGMLKALVIALLVVLTFHVLITRPLLRVYTAIVTVDPDQPGNWSRPRFRAHRNDELGSLVQALDDLLRAFQKGLDQRDELHQISTIDGLTGIPNRRRFDEFLARQWLDSRRQKSPLAVIFIDIDYFKPFNDNYGHGVGDDCLREVARALTRALPRATDLVARYGGEEFVCILPHTDLDGACAVAERLRLAIQALAIPHAWSDVDDLVTVSMGVASAVPGRAGSWSQDDLLAAADRRLYQAKQNGRNRIVSTDD</sequence>
<dbReference type="Gene3D" id="3.30.70.270">
    <property type="match status" value="1"/>
</dbReference>
<dbReference type="Gene3D" id="6.10.340.10">
    <property type="match status" value="1"/>
</dbReference>
<evidence type="ECO:0000313" key="6">
    <source>
        <dbReference type="EMBL" id="TGG94214.1"/>
    </source>
</evidence>
<comment type="cofactor">
    <cofactor evidence="1">
        <name>Mg(2+)</name>
        <dbReference type="ChEBI" id="CHEBI:18420"/>
    </cofactor>
</comment>
<reference evidence="6 7" key="1">
    <citation type="submission" date="2019-04" db="EMBL/GenBank/DDBJ databases">
        <title>Natronospirillum operosus gen. nov., sp. nov., a haloalkaliphilic satellite isolated from decaying biomass of laboratory culture of cyanobacterium Geitlerinema sp. and proposal of Natronospirillaceae fam. nov. and Saccharospirillaceae fam. nov.</title>
        <authorList>
            <person name="Kevbrin V."/>
            <person name="Boltyanskaya Y."/>
            <person name="Koziaeva V."/>
            <person name="Grouzdev D.S."/>
            <person name="Park M."/>
            <person name="Cho J."/>
        </authorList>
    </citation>
    <scope>NUCLEOTIDE SEQUENCE [LARGE SCALE GENOMIC DNA]</scope>
    <source>
        <strain evidence="6 7">G-116</strain>
    </source>
</reference>
<comment type="caution">
    <text evidence="6">The sequence shown here is derived from an EMBL/GenBank/DDBJ whole genome shotgun (WGS) entry which is preliminary data.</text>
</comment>
<dbReference type="EMBL" id="SRMF01000002">
    <property type="protein sequence ID" value="TGG94214.1"/>
    <property type="molecule type" value="Genomic_DNA"/>
</dbReference>
<dbReference type="SUPFAM" id="SSF55073">
    <property type="entry name" value="Nucleotide cyclase"/>
    <property type="match status" value="1"/>
</dbReference>
<name>A0A4Z0W821_9GAMM</name>
<evidence type="ECO:0000256" key="1">
    <source>
        <dbReference type="ARBA" id="ARBA00001946"/>
    </source>
</evidence>
<dbReference type="SMART" id="SM00267">
    <property type="entry name" value="GGDEF"/>
    <property type="match status" value="1"/>
</dbReference>
<feature type="transmembrane region" description="Helical" evidence="4">
    <location>
        <begin position="167"/>
        <end position="192"/>
    </location>
</feature>
<dbReference type="NCBIfam" id="TIGR00254">
    <property type="entry name" value="GGDEF"/>
    <property type="match status" value="1"/>
</dbReference>
<feature type="domain" description="GGDEF" evidence="5">
    <location>
        <begin position="285"/>
        <end position="424"/>
    </location>
</feature>
<dbReference type="FunFam" id="3.30.70.270:FF:000001">
    <property type="entry name" value="Diguanylate cyclase domain protein"/>
    <property type="match status" value="1"/>
</dbReference>
<keyword evidence="7" id="KW-1185">Reference proteome</keyword>
<dbReference type="Pfam" id="PF00990">
    <property type="entry name" value="GGDEF"/>
    <property type="match status" value="1"/>
</dbReference>
<protein>
    <recommendedName>
        <fullName evidence="2">diguanylate cyclase</fullName>
        <ecNumber evidence="2">2.7.7.65</ecNumber>
    </recommendedName>
</protein>
<evidence type="ECO:0000256" key="3">
    <source>
        <dbReference type="ARBA" id="ARBA00034247"/>
    </source>
</evidence>
<dbReference type="Proteomes" id="UP000297475">
    <property type="component" value="Unassembled WGS sequence"/>
</dbReference>
<dbReference type="InterPro" id="IPR000160">
    <property type="entry name" value="GGDEF_dom"/>
</dbReference>
<accession>A0A4Z0W821</accession>
<dbReference type="InterPro" id="IPR029787">
    <property type="entry name" value="Nucleotide_cyclase"/>
</dbReference>
<comment type="catalytic activity">
    <reaction evidence="3">
        <text>2 GTP = 3',3'-c-di-GMP + 2 diphosphate</text>
        <dbReference type="Rhea" id="RHEA:24898"/>
        <dbReference type="ChEBI" id="CHEBI:33019"/>
        <dbReference type="ChEBI" id="CHEBI:37565"/>
        <dbReference type="ChEBI" id="CHEBI:58805"/>
        <dbReference type="EC" id="2.7.7.65"/>
    </reaction>
</comment>
<keyword evidence="4" id="KW-0812">Transmembrane</keyword>
<dbReference type="InterPro" id="IPR050469">
    <property type="entry name" value="Diguanylate_Cyclase"/>
</dbReference>
<dbReference type="PANTHER" id="PTHR45138">
    <property type="entry name" value="REGULATORY COMPONENTS OF SENSORY TRANSDUCTION SYSTEM"/>
    <property type="match status" value="1"/>
</dbReference>
<keyword evidence="4" id="KW-0472">Membrane</keyword>
<dbReference type="InterPro" id="IPR043128">
    <property type="entry name" value="Rev_trsase/Diguanyl_cyclase"/>
</dbReference>
<organism evidence="6 7">
    <name type="scientific">Natronospirillum operosum</name>
    <dbReference type="NCBI Taxonomy" id="2759953"/>
    <lineage>
        <taxon>Bacteria</taxon>
        <taxon>Pseudomonadati</taxon>
        <taxon>Pseudomonadota</taxon>
        <taxon>Gammaproteobacteria</taxon>
        <taxon>Oceanospirillales</taxon>
        <taxon>Natronospirillaceae</taxon>
        <taxon>Natronospirillum</taxon>
    </lineage>
</organism>
<keyword evidence="4" id="KW-1133">Transmembrane helix</keyword>
<evidence type="ECO:0000259" key="5">
    <source>
        <dbReference type="PROSITE" id="PS50887"/>
    </source>
</evidence>
<gene>
    <name evidence="6" type="ORF">E4656_08590</name>
</gene>
<dbReference type="OrthoDB" id="9812260at2"/>
<dbReference type="PROSITE" id="PS50887">
    <property type="entry name" value="GGDEF"/>
    <property type="match status" value="1"/>
</dbReference>
<dbReference type="PANTHER" id="PTHR45138:SF9">
    <property type="entry name" value="DIGUANYLATE CYCLASE DGCM-RELATED"/>
    <property type="match status" value="1"/>
</dbReference>
<dbReference type="EC" id="2.7.7.65" evidence="2"/>
<proteinExistence type="predicted"/>
<evidence type="ECO:0000313" key="7">
    <source>
        <dbReference type="Proteomes" id="UP000297475"/>
    </source>
</evidence>
<dbReference type="AlphaFoldDB" id="A0A4Z0W821"/>